<dbReference type="Gene3D" id="3.40.50.300">
    <property type="entry name" value="P-loop containing nucleotide triphosphate hydrolases"/>
    <property type="match status" value="1"/>
</dbReference>
<evidence type="ECO:0000259" key="5">
    <source>
        <dbReference type="PROSITE" id="PS50893"/>
    </source>
</evidence>
<dbReference type="PROSITE" id="PS50893">
    <property type="entry name" value="ABC_TRANSPORTER_2"/>
    <property type="match status" value="1"/>
</dbReference>
<gene>
    <name evidence="6" type="ORF">A7L45_02010</name>
</gene>
<dbReference type="RefSeq" id="WP_071611224.1">
    <property type="nucleotide sequence ID" value="NZ_CP015756.1"/>
</dbReference>
<evidence type="ECO:0000313" key="6">
    <source>
        <dbReference type="EMBL" id="APC38927.1"/>
    </source>
</evidence>
<organism evidence="6 7">
    <name type="scientific">Clostridium estertheticum subsp. estertheticum</name>
    <dbReference type="NCBI Taxonomy" id="1552"/>
    <lineage>
        <taxon>Bacteria</taxon>
        <taxon>Bacillati</taxon>
        <taxon>Bacillota</taxon>
        <taxon>Clostridia</taxon>
        <taxon>Eubacteriales</taxon>
        <taxon>Clostridiaceae</taxon>
        <taxon>Clostridium</taxon>
    </lineage>
</organism>
<keyword evidence="2" id="KW-0813">Transport</keyword>
<dbReference type="EMBL" id="CP015756">
    <property type="protein sequence ID" value="APC38927.1"/>
    <property type="molecule type" value="Genomic_DNA"/>
</dbReference>
<keyword evidence="3" id="KW-0547">Nucleotide-binding</keyword>
<dbReference type="PANTHER" id="PTHR43335">
    <property type="entry name" value="ABC TRANSPORTER, ATP-BINDING PROTEIN"/>
    <property type="match status" value="1"/>
</dbReference>
<sequence>MSGYVIRASNITKTYGKYKVLDDLSINIKKGDIYGVIGKNGAGKTTMIRVITGLVIPNNGQVELFGHSEEKEIIKERSRIGTLIESPALYLNMTAGENLELVKIQRGIPGNKCISETLNLVGLKGVEKKKTKNFSLGMKQRLGIAMALLSEPEFLVLDEPMNGLDPIGIKEIRELLLKLNKERGTTILISSHMLSELTHISNRYGFIDNGKLIEEMTANELSNKCRTYLHLKVNDSSDVSVILENEIGIKDFEVFPDNIIRIYDEFDGEKITIALSKHNIGVKEIMQMGESLEDYFTKLVGGEGNE</sequence>
<dbReference type="SMART" id="SM00382">
    <property type="entry name" value="AAA"/>
    <property type="match status" value="1"/>
</dbReference>
<keyword evidence="4 6" id="KW-0067">ATP-binding</keyword>
<dbReference type="Pfam" id="PF00005">
    <property type="entry name" value="ABC_tran"/>
    <property type="match status" value="1"/>
</dbReference>
<dbReference type="OrthoDB" id="9809205at2"/>
<dbReference type="GO" id="GO:0005524">
    <property type="term" value="F:ATP binding"/>
    <property type="evidence" value="ECO:0007669"/>
    <property type="project" value="UniProtKB-KW"/>
</dbReference>
<dbReference type="SUPFAM" id="SSF52540">
    <property type="entry name" value="P-loop containing nucleoside triphosphate hydrolases"/>
    <property type="match status" value="1"/>
</dbReference>
<protein>
    <submittedName>
        <fullName evidence="6">Bacitracin ABC transporter ATP-binding protein</fullName>
    </submittedName>
</protein>
<dbReference type="KEGG" id="ceu:A7L45_02010"/>
<dbReference type="InterPro" id="IPR003593">
    <property type="entry name" value="AAA+_ATPase"/>
</dbReference>
<comment type="similarity">
    <text evidence="1">Belongs to the ABC transporter superfamily.</text>
</comment>
<name>A0A1J0GC80_9CLOT</name>
<keyword evidence="7" id="KW-1185">Reference proteome</keyword>
<evidence type="ECO:0000256" key="3">
    <source>
        <dbReference type="ARBA" id="ARBA00022741"/>
    </source>
</evidence>
<proteinExistence type="inferred from homology"/>
<evidence type="ECO:0000313" key="7">
    <source>
        <dbReference type="Proteomes" id="UP000182569"/>
    </source>
</evidence>
<dbReference type="STRING" id="1552.A7L45_02010"/>
<dbReference type="Proteomes" id="UP000182569">
    <property type="component" value="Chromosome"/>
</dbReference>
<dbReference type="GO" id="GO:0016887">
    <property type="term" value="F:ATP hydrolysis activity"/>
    <property type="evidence" value="ECO:0007669"/>
    <property type="project" value="InterPro"/>
</dbReference>
<feature type="domain" description="ABC transporter" evidence="5">
    <location>
        <begin position="6"/>
        <end position="234"/>
    </location>
</feature>
<evidence type="ECO:0000256" key="2">
    <source>
        <dbReference type="ARBA" id="ARBA00022448"/>
    </source>
</evidence>
<dbReference type="PANTHER" id="PTHR43335:SF8">
    <property type="entry name" value="ABC TRANSPORTER, ATP-BINDING PROTEIN"/>
    <property type="match status" value="1"/>
</dbReference>
<dbReference type="AlphaFoldDB" id="A0A1J0GC80"/>
<accession>A0A1J0GC80</accession>
<reference evidence="7" key="1">
    <citation type="journal article" date="2016" name="Front. Microbiol.">
        <title>Complete Genome Sequence of Clostridium estertheticum DSM 8809, a Microbe Identified in Spoiled Vacuum Packed Beef.</title>
        <authorList>
            <person name="Yu Z."/>
            <person name="Gunn L."/>
            <person name="Brennan E."/>
            <person name="Reid R."/>
            <person name="Wall P.G."/>
            <person name="Gaora O.P."/>
            <person name="Hurley D."/>
            <person name="Bolton D."/>
            <person name="Fanning S."/>
        </authorList>
    </citation>
    <scope>NUCLEOTIDE SEQUENCE [LARGE SCALE GENOMIC DNA]</scope>
    <source>
        <strain evidence="7">DSM 8809</strain>
    </source>
</reference>
<dbReference type="InterPro" id="IPR027417">
    <property type="entry name" value="P-loop_NTPase"/>
</dbReference>
<dbReference type="InterPro" id="IPR003439">
    <property type="entry name" value="ABC_transporter-like_ATP-bd"/>
</dbReference>
<evidence type="ECO:0000256" key="1">
    <source>
        <dbReference type="ARBA" id="ARBA00005417"/>
    </source>
</evidence>
<dbReference type="InterPro" id="IPR017871">
    <property type="entry name" value="ABC_transporter-like_CS"/>
</dbReference>
<evidence type="ECO:0000256" key="4">
    <source>
        <dbReference type="ARBA" id="ARBA00022840"/>
    </source>
</evidence>
<dbReference type="PROSITE" id="PS00211">
    <property type="entry name" value="ABC_TRANSPORTER_1"/>
    <property type="match status" value="1"/>
</dbReference>